<organism evidence="2 3">
    <name type="scientific">Blastococcus brunescens</name>
    <dbReference type="NCBI Taxonomy" id="1564165"/>
    <lineage>
        <taxon>Bacteria</taxon>
        <taxon>Bacillati</taxon>
        <taxon>Actinomycetota</taxon>
        <taxon>Actinomycetes</taxon>
        <taxon>Geodermatophilales</taxon>
        <taxon>Geodermatophilaceae</taxon>
        <taxon>Blastococcus</taxon>
    </lineage>
</organism>
<evidence type="ECO:0000313" key="2">
    <source>
        <dbReference type="EMBL" id="WRL64353.1"/>
    </source>
</evidence>
<proteinExistence type="predicted"/>
<gene>
    <name evidence="2" type="ORF">U6N30_00330</name>
</gene>
<name>A0ABZ1B3C1_9ACTN</name>
<accession>A0ABZ1B3C1</accession>
<feature type="region of interest" description="Disordered" evidence="1">
    <location>
        <begin position="95"/>
        <end position="157"/>
    </location>
</feature>
<dbReference type="Proteomes" id="UP001324287">
    <property type="component" value="Chromosome"/>
</dbReference>
<reference evidence="2 3" key="1">
    <citation type="submission" date="2023-12" db="EMBL/GenBank/DDBJ databases">
        <title>Blastococcus brunescens sp. nov., an actonobacterium isolated from sandstone collected in sahara desert.</title>
        <authorList>
            <person name="Gtari M."/>
            <person name="Ghodhbane F."/>
        </authorList>
    </citation>
    <scope>NUCLEOTIDE SEQUENCE [LARGE SCALE GENOMIC DNA]</scope>
    <source>
        <strain evidence="2 3">BMG 8361</strain>
    </source>
</reference>
<dbReference type="EMBL" id="CP141261">
    <property type="protein sequence ID" value="WRL64353.1"/>
    <property type="molecule type" value="Genomic_DNA"/>
</dbReference>
<evidence type="ECO:0000313" key="3">
    <source>
        <dbReference type="Proteomes" id="UP001324287"/>
    </source>
</evidence>
<sequence>MGFQRPDAVGDDLLAHERPHGVVQEDVALLLPQRLQRFRGGAVPGLAALQDLGHLGIGAGPENVPDRIEVPRRHHDDDLVDDLGRLERRDRVLDDRLSRDPDQLLGDVEADTFTRTAGQHDGDRSMSPHGRSPWGIGTPAAGGCGSGEREIVTAARR</sequence>
<protein>
    <submittedName>
        <fullName evidence="2">Uncharacterized protein</fullName>
    </submittedName>
</protein>
<evidence type="ECO:0000256" key="1">
    <source>
        <dbReference type="SAM" id="MobiDB-lite"/>
    </source>
</evidence>
<keyword evidence="3" id="KW-1185">Reference proteome</keyword>